<proteinExistence type="predicted"/>
<comment type="caution">
    <text evidence="1">The sequence shown here is derived from an EMBL/GenBank/DDBJ whole genome shotgun (WGS) entry which is preliminary data.</text>
</comment>
<protein>
    <submittedName>
        <fullName evidence="1">Uncharacterized protein</fullName>
    </submittedName>
</protein>
<dbReference type="Proteomes" id="UP001607303">
    <property type="component" value="Unassembled WGS sequence"/>
</dbReference>
<gene>
    <name evidence="1" type="ORF">V1477_017460</name>
</gene>
<organism evidence="1 2">
    <name type="scientific">Vespula maculifrons</name>
    <name type="common">Eastern yellow jacket</name>
    <name type="synonym">Wasp</name>
    <dbReference type="NCBI Taxonomy" id="7453"/>
    <lineage>
        <taxon>Eukaryota</taxon>
        <taxon>Metazoa</taxon>
        <taxon>Ecdysozoa</taxon>
        <taxon>Arthropoda</taxon>
        <taxon>Hexapoda</taxon>
        <taxon>Insecta</taxon>
        <taxon>Pterygota</taxon>
        <taxon>Neoptera</taxon>
        <taxon>Endopterygota</taxon>
        <taxon>Hymenoptera</taxon>
        <taxon>Apocrita</taxon>
        <taxon>Aculeata</taxon>
        <taxon>Vespoidea</taxon>
        <taxon>Vespidae</taxon>
        <taxon>Vespinae</taxon>
        <taxon>Vespula</taxon>
    </lineage>
</organism>
<dbReference type="EMBL" id="JAYRBN010000100">
    <property type="protein sequence ID" value="KAL2728184.1"/>
    <property type="molecule type" value="Genomic_DNA"/>
</dbReference>
<sequence>MEGVVGNRGGWLEKLALLFARGGDPVSRDKEKIEMFIGCGVAIKSVEPRAEEEEVVEDSRDSGGRWRRGWLMGGWRLEVGGKVEGGDWDS</sequence>
<name>A0ABD2B647_VESMC</name>
<accession>A0ABD2B647</accession>
<dbReference type="AlphaFoldDB" id="A0ABD2B647"/>
<keyword evidence="2" id="KW-1185">Reference proteome</keyword>
<reference evidence="1 2" key="1">
    <citation type="journal article" date="2024" name="Ann. Entomol. Soc. Am.">
        <title>Genomic analyses of the southern and eastern yellowjacket wasps (Hymenoptera: Vespidae) reveal evolutionary signatures of social life.</title>
        <authorList>
            <person name="Catto M.A."/>
            <person name="Caine P.B."/>
            <person name="Orr S.E."/>
            <person name="Hunt B.G."/>
            <person name="Goodisman M.A.D."/>
        </authorList>
    </citation>
    <scope>NUCLEOTIDE SEQUENCE [LARGE SCALE GENOMIC DNA]</scope>
    <source>
        <strain evidence="1">232</strain>
        <tissue evidence="1">Head and thorax</tissue>
    </source>
</reference>
<evidence type="ECO:0000313" key="1">
    <source>
        <dbReference type="EMBL" id="KAL2728184.1"/>
    </source>
</evidence>
<evidence type="ECO:0000313" key="2">
    <source>
        <dbReference type="Proteomes" id="UP001607303"/>
    </source>
</evidence>